<dbReference type="Pfam" id="PF23598">
    <property type="entry name" value="LRR_14"/>
    <property type="match status" value="1"/>
</dbReference>
<evidence type="ECO:0000256" key="4">
    <source>
        <dbReference type="ARBA" id="ARBA00022741"/>
    </source>
</evidence>
<dbReference type="GO" id="GO:0006952">
    <property type="term" value="P:defense response"/>
    <property type="evidence" value="ECO:0007669"/>
    <property type="project" value="UniProtKB-KW"/>
</dbReference>
<dbReference type="InterPro" id="IPR050905">
    <property type="entry name" value="Plant_NBS-LRR"/>
</dbReference>
<feature type="domain" description="Disease resistance protein winged helix" evidence="8">
    <location>
        <begin position="416"/>
        <end position="484"/>
    </location>
</feature>
<dbReference type="InterPro" id="IPR027417">
    <property type="entry name" value="P-loop_NTPase"/>
</dbReference>
<comment type="similarity">
    <text evidence="1">Belongs to the disease resistance NB-LRR family.</text>
</comment>
<dbReference type="GeneID" id="108860097"/>
<dbReference type="InterPro" id="IPR032675">
    <property type="entry name" value="LRR_dom_sf"/>
</dbReference>
<dbReference type="GO" id="GO:0043531">
    <property type="term" value="F:ADP binding"/>
    <property type="evidence" value="ECO:0007669"/>
    <property type="project" value="InterPro"/>
</dbReference>
<evidence type="ECO:0000259" key="9">
    <source>
        <dbReference type="Pfam" id="PF23598"/>
    </source>
</evidence>
<feature type="domain" description="NB-ARC" evidence="7">
    <location>
        <begin position="159"/>
        <end position="328"/>
    </location>
</feature>
<dbReference type="Proteomes" id="UP000504610">
    <property type="component" value="Chromosome 5"/>
</dbReference>
<keyword evidence="4" id="KW-0547">Nucleotide-binding</keyword>
<protein>
    <submittedName>
        <fullName evidence="11">Disease resistance protein RPS5-like</fullName>
    </submittedName>
</protein>
<reference evidence="10" key="1">
    <citation type="journal article" date="2019" name="Database">
        <title>The radish genome database (RadishGD): an integrated information resource for radish genomics.</title>
        <authorList>
            <person name="Yu H.J."/>
            <person name="Baek S."/>
            <person name="Lee Y.J."/>
            <person name="Cho A."/>
            <person name="Mun J.H."/>
        </authorList>
    </citation>
    <scope>NUCLEOTIDE SEQUENCE [LARGE SCALE GENOMIC DNA]</scope>
    <source>
        <strain evidence="10">cv. WK10039</strain>
    </source>
</reference>
<keyword evidence="6" id="KW-0067">ATP-binding</keyword>
<evidence type="ECO:0000259" key="7">
    <source>
        <dbReference type="Pfam" id="PF00931"/>
    </source>
</evidence>
<evidence type="ECO:0000256" key="3">
    <source>
        <dbReference type="ARBA" id="ARBA00022737"/>
    </source>
</evidence>
<feature type="domain" description="Disease resistance R13L4/SHOC-2-like LRR" evidence="9">
    <location>
        <begin position="518"/>
        <end position="831"/>
    </location>
</feature>
<proteinExistence type="inferred from homology"/>
<dbReference type="InterPro" id="IPR058922">
    <property type="entry name" value="WHD_DRP"/>
</dbReference>
<evidence type="ECO:0000256" key="2">
    <source>
        <dbReference type="ARBA" id="ARBA00022614"/>
    </source>
</evidence>
<dbReference type="Gene3D" id="1.10.10.10">
    <property type="entry name" value="Winged helix-like DNA-binding domain superfamily/Winged helix DNA-binding domain"/>
    <property type="match status" value="1"/>
</dbReference>
<organism evidence="10 11">
    <name type="scientific">Raphanus sativus</name>
    <name type="common">Radish</name>
    <name type="synonym">Raphanus raphanistrum var. sativus</name>
    <dbReference type="NCBI Taxonomy" id="3726"/>
    <lineage>
        <taxon>Eukaryota</taxon>
        <taxon>Viridiplantae</taxon>
        <taxon>Streptophyta</taxon>
        <taxon>Embryophyta</taxon>
        <taxon>Tracheophyta</taxon>
        <taxon>Spermatophyta</taxon>
        <taxon>Magnoliopsida</taxon>
        <taxon>eudicotyledons</taxon>
        <taxon>Gunneridae</taxon>
        <taxon>Pentapetalae</taxon>
        <taxon>rosids</taxon>
        <taxon>malvids</taxon>
        <taxon>Brassicales</taxon>
        <taxon>Brassicaceae</taxon>
        <taxon>Brassiceae</taxon>
        <taxon>Raphanus</taxon>
    </lineage>
</organism>
<name>A0A6J0NYY8_RAPSA</name>
<evidence type="ECO:0000313" key="10">
    <source>
        <dbReference type="Proteomes" id="UP000504610"/>
    </source>
</evidence>
<dbReference type="AlphaFoldDB" id="A0A6J0NYY8"/>
<dbReference type="InterPro" id="IPR036388">
    <property type="entry name" value="WH-like_DNA-bd_sf"/>
</dbReference>
<sequence length="885" mass="100671">MADVIAKASEFVVNLFCTCFCAEVNHICRLDKNLDKLEKAMEVLTASRDDVLARVERDEETGLQRRHVVGVWLTAVEKIEKQAHETNTACTRQGSSLCDACSRKLVSRFRYGREVFSMWEDVKELTSRILIEDLNALAVPPMRDVVVERDLQPIIVGQETILESAWNRIMDEGTQFMGLYGMGGVGKTTLLDQINNKFCGANGGFDKVIWVVVSKDKQNEKIQDEIGAQLGFTKEYWKEKGTSEKVLDLYGRMKNKKFVLLLDDIWREIDLKEIGVPTPTKKNGCKVVFTTRLREVCGQMGVHDPMEVKCLDGDEAWDLFCAKVGEITLESHPDIRELAYQVVAKCQGLPLALNIMGKNMSSMRTVQEWKLAIDTLASNAAGFPGMEDHIFMVLKYSYDRLGDVNHIKSCFQYCALFPEDFVIEKEKLVDYWICERFIDEKQGKNNATNQAYGVIGTLVKACLLIEEGEDKSKVKMHDVVREMALWIATNFNKDKERCVVKAGVGLSEVPTVESWRSVRRMSLMDNEIENIRGSPNCPELTTLLFQKNEIRNISDEFFKSMPRLVVLDLSNNRFLDGYPTDISKLASLRYLDLSENGAMQRLFEGLLELQKLIYLNLEGTGLENISGISSLSSLRTLRLRRNKLSHDLNVIKELQLLEHLEMVTVDIGSISVADQLLEAPRVANAIHELYIGHLKEKAKLTFPSMAVLCTLEMYGSAMEEINIERRTPSRRRRPTTPSFPNLSTVRLSYCHGLKDLTWLLFAPNLIVLTVGISTQIEDIISKEKAVDILADEADTIIPFRKLEHFQVYNLPKLKSIFWSPLPFPRLKKLNIGRCPNLRKLPLESRSGGSIPGEELVIKNGEQYWIDKVEWEDEATKERFLRTISP</sequence>
<reference evidence="11" key="2">
    <citation type="submission" date="2025-08" db="UniProtKB">
        <authorList>
            <consortium name="RefSeq"/>
        </authorList>
    </citation>
    <scope>IDENTIFICATION</scope>
    <source>
        <tissue evidence="11">Leaf</tissue>
    </source>
</reference>
<evidence type="ECO:0000256" key="5">
    <source>
        <dbReference type="ARBA" id="ARBA00022821"/>
    </source>
</evidence>
<dbReference type="Gene3D" id="3.80.10.10">
    <property type="entry name" value="Ribonuclease Inhibitor"/>
    <property type="match status" value="1"/>
</dbReference>
<keyword evidence="3" id="KW-0677">Repeat</keyword>
<keyword evidence="10" id="KW-1185">Reference proteome</keyword>
<dbReference type="PANTHER" id="PTHR33463:SF220">
    <property type="entry name" value="NB-ARC DOMAIN-CONTAINING PROTEIN"/>
    <property type="match status" value="1"/>
</dbReference>
<dbReference type="PRINTS" id="PR00364">
    <property type="entry name" value="DISEASERSIST"/>
</dbReference>
<evidence type="ECO:0000259" key="8">
    <source>
        <dbReference type="Pfam" id="PF23559"/>
    </source>
</evidence>
<dbReference type="FunFam" id="1.10.10.10:FF:000322">
    <property type="entry name" value="Probable disease resistance protein At1g63360"/>
    <property type="match status" value="1"/>
</dbReference>
<dbReference type="FunFam" id="1.10.8.430:FF:000003">
    <property type="entry name" value="Probable disease resistance protein At5g66910"/>
    <property type="match status" value="1"/>
</dbReference>
<evidence type="ECO:0000313" key="11">
    <source>
        <dbReference type="RefSeq" id="XP_018489511.1"/>
    </source>
</evidence>
<evidence type="ECO:0000256" key="1">
    <source>
        <dbReference type="ARBA" id="ARBA00008894"/>
    </source>
</evidence>
<dbReference type="Pfam" id="PF23559">
    <property type="entry name" value="WHD_DRP"/>
    <property type="match status" value="1"/>
</dbReference>
<dbReference type="PANTHER" id="PTHR33463">
    <property type="entry name" value="NB-ARC DOMAIN-CONTAINING PROTEIN-RELATED"/>
    <property type="match status" value="1"/>
</dbReference>
<dbReference type="GO" id="GO:0005524">
    <property type="term" value="F:ATP binding"/>
    <property type="evidence" value="ECO:0007669"/>
    <property type="project" value="UniProtKB-KW"/>
</dbReference>
<dbReference type="Gene3D" id="3.40.50.300">
    <property type="entry name" value="P-loop containing nucleotide triphosphate hydrolases"/>
    <property type="match status" value="1"/>
</dbReference>
<accession>A0A6J0NYY8</accession>
<dbReference type="SUPFAM" id="SSF52540">
    <property type="entry name" value="P-loop containing nucleoside triphosphate hydrolases"/>
    <property type="match status" value="1"/>
</dbReference>
<dbReference type="InterPro" id="IPR055414">
    <property type="entry name" value="LRR_R13L4/SHOC2-like"/>
</dbReference>
<keyword evidence="5" id="KW-0611">Plant defense</keyword>
<dbReference type="RefSeq" id="XP_018489511.1">
    <property type="nucleotide sequence ID" value="XM_018634009.2"/>
</dbReference>
<dbReference type="Pfam" id="PF00931">
    <property type="entry name" value="NB-ARC"/>
    <property type="match status" value="1"/>
</dbReference>
<dbReference type="InterPro" id="IPR042197">
    <property type="entry name" value="Apaf_helical"/>
</dbReference>
<dbReference type="FunFam" id="3.40.50.300:FF:001091">
    <property type="entry name" value="Probable disease resistance protein At1g61300"/>
    <property type="match status" value="1"/>
</dbReference>
<dbReference type="KEGG" id="rsz:108860097"/>
<gene>
    <name evidence="11" type="primary">LOC108860097</name>
</gene>
<dbReference type="OrthoDB" id="664960at2759"/>
<keyword evidence="2" id="KW-0433">Leucine-rich repeat</keyword>
<evidence type="ECO:0000256" key="6">
    <source>
        <dbReference type="ARBA" id="ARBA00022840"/>
    </source>
</evidence>
<dbReference type="InterPro" id="IPR002182">
    <property type="entry name" value="NB-ARC"/>
</dbReference>
<dbReference type="Gene3D" id="1.10.8.430">
    <property type="entry name" value="Helical domain of apoptotic protease-activating factors"/>
    <property type="match status" value="1"/>
</dbReference>
<dbReference type="SUPFAM" id="SSF52058">
    <property type="entry name" value="L domain-like"/>
    <property type="match status" value="1"/>
</dbReference>